<evidence type="ECO:0000256" key="2">
    <source>
        <dbReference type="ARBA" id="ARBA00023242"/>
    </source>
</evidence>
<keyword evidence="2" id="KW-0539">Nucleus</keyword>
<organism evidence="4 5">
    <name type="scientific">Juglans regia</name>
    <name type="common">English walnut</name>
    <dbReference type="NCBI Taxonomy" id="51240"/>
    <lineage>
        <taxon>Eukaryota</taxon>
        <taxon>Viridiplantae</taxon>
        <taxon>Streptophyta</taxon>
        <taxon>Embryophyta</taxon>
        <taxon>Tracheophyta</taxon>
        <taxon>Spermatophyta</taxon>
        <taxon>Magnoliopsida</taxon>
        <taxon>eudicotyledons</taxon>
        <taxon>Gunneridae</taxon>
        <taxon>Pentapetalae</taxon>
        <taxon>rosids</taxon>
        <taxon>fabids</taxon>
        <taxon>Fagales</taxon>
        <taxon>Juglandaceae</taxon>
        <taxon>Juglans</taxon>
    </lineage>
</organism>
<dbReference type="RefSeq" id="XP_018808762.2">
    <property type="nucleotide sequence ID" value="XM_018953217.2"/>
</dbReference>
<dbReference type="OrthoDB" id="694201at2759"/>
<dbReference type="Proteomes" id="UP000235220">
    <property type="component" value="Chromosome 7"/>
</dbReference>
<sequence>MGEGRKQLLKGSNTPPYNHEQAKDKDYRWVIMEGHDNDDDNDNNNYGGSSASNSLEDSVVSLGSISSSDMVDDASSTSNSCSSSSHSSVSGPLYELSELMAQLPIKRSGLSKYFEGKSQSFTSLSSVMRIEDLAKKETPCRRKIKACKSYGGGLDNHKQYTLPKATISKKASRGSLSSSSFSGRRGSFLGISRPPPIPAQKINF</sequence>
<evidence type="ECO:0000313" key="4">
    <source>
        <dbReference type="Proteomes" id="UP000235220"/>
    </source>
</evidence>
<evidence type="ECO:0000256" key="3">
    <source>
        <dbReference type="SAM" id="MobiDB-lite"/>
    </source>
</evidence>
<evidence type="ECO:0000256" key="1">
    <source>
        <dbReference type="ARBA" id="ARBA00004123"/>
    </source>
</evidence>
<name>A0A2I4DNP1_JUGRE</name>
<feature type="region of interest" description="Disordered" evidence="3">
    <location>
        <begin position="165"/>
        <end position="204"/>
    </location>
</feature>
<dbReference type="GO" id="GO:0006950">
    <property type="term" value="P:response to stress"/>
    <property type="evidence" value="ECO:0007669"/>
    <property type="project" value="UniProtKB-ARBA"/>
</dbReference>
<dbReference type="AlphaFoldDB" id="A0A2I4DNP1"/>
<reference evidence="5" key="1">
    <citation type="submission" date="2025-08" db="UniProtKB">
        <authorList>
            <consortium name="RefSeq"/>
        </authorList>
    </citation>
    <scope>IDENTIFICATION</scope>
    <source>
        <tissue evidence="5">Leaves</tissue>
    </source>
</reference>
<accession>A0A2I4DNP1</accession>
<dbReference type="GO" id="GO:0005634">
    <property type="term" value="C:nucleus"/>
    <property type="evidence" value="ECO:0007669"/>
    <property type="project" value="UniProtKB-SubCell"/>
</dbReference>
<feature type="region of interest" description="Disordered" evidence="3">
    <location>
        <begin position="1"/>
        <end position="90"/>
    </location>
</feature>
<comment type="subcellular location">
    <subcellularLocation>
        <location evidence="1">Nucleus</location>
    </subcellularLocation>
</comment>
<dbReference type="PANTHER" id="PTHR33172:SF104">
    <property type="entry name" value="OS02G0227100 PROTEIN"/>
    <property type="match status" value="1"/>
</dbReference>
<dbReference type="GeneID" id="108981955"/>
<dbReference type="Gramene" id="Jr07_28970_p1">
    <property type="protein sequence ID" value="cds.Jr07_28970_p1"/>
    <property type="gene ID" value="Jr07_28970"/>
</dbReference>
<feature type="compositionally biased region" description="Low complexity" evidence="3">
    <location>
        <begin position="173"/>
        <end position="192"/>
    </location>
</feature>
<dbReference type="InterPro" id="IPR051992">
    <property type="entry name" value="OxStress_Response_Reg"/>
</dbReference>
<protein>
    <submittedName>
        <fullName evidence="5">Uncharacterized protein LOC108981955</fullName>
    </submittedName>
</protein>
<dbReference type="FunCoup" id="A0A2I4DNP1">
    <property type="interactions" value="8"/>
</dbReference>
<feature type="compositionally biased region" description="Low complexity" evidence="3">
    <location>
        <begin position="57"/>
        <end position="90"/>
    </location>
</feature>
<evidence type="ECO:0000313" key="5">
    <source>
        <dbReference type="RefSeq" id="XP_018808762.2"/>
    </source>
</evidence>
<dbReference type="KEGG" id="jre:108981955"/>
<keyword evidence="4" id="KW-1185">Reference proteome</keyword>
<gene>
    <name evidence="5" type="primary">LOC108981955</name>
</gene>
<dbReference type="STRING" id="51240.A0A2I4DNP1"/>
<feature type="compositionally biased region" description="Polar residues" evidence="3">
    <location>
        <begin position="46"/>
        <end position="56"/>
    </location>
</feature>
<dbReference type="PANTHER" id="PTHR33172">
    <property type="entry name" value="OS08G0516900 PROTEIN"/>
    <property type="match status" value="1"/>
</dbReference>
<proteinExistence type="predicted"/>